<keyword evidence="2" id="KW-1185">Reference proteome</keyword>
<gene>
    <name evidence="1" type="ORF">ACM46_06325</name>
</gene>
<dbReference type="AlphaFoldDB" id="A0A0J7IHM2"/>
<dbReference type="Proteomes" id="UP000036261">
    <property type="component" value="Unassembled WGS sequence"/>
</dbReference>
<evidence type="ECO:0000313" key="2">
    <source>
        <dbReference type="Proteomes" id="UP000036261"/>
    </source>
</evidence>
<dbReference type="EMBL" id="LFND01000002">
    <property type="protein sequence ID" value="KMQ65499.1"/>
    <property type="molecule type" value="Genomic_DNA"/>
</dbReference>
<evidence type="ECO:0000313" key="1">
    <source>
        <dbReference type="EMBL" id="KMQ65499.1"/>
    </source>
</evidence>
<organism evidence="1 2">
    <name type="scientific">Chryseobacterium angstadtii</name>
    <dbReference type="NCBI Taxonomy" id="558151"/>
    <lineage>
        <taxon>Bacteria</taxon>
        <taxon>Pseudomonadati</taxon>
        <taxon>Bacteroidota</taxon>
        <taxon>Flavobacteriia</taxon>
        <taxon>Flavobacteriales</taxon>
        <taxon>Weeksellaceae</taxon>
        <taxon>Chryseobacterium group</taxon>
        <taxon>Chryseobacterium</taxon>
    </lineage>
</organism>
<accession>A0A0J7IHM2</accession>
<name>A0A0J7IHM2_9FLAO</name>
<protein>
    <submittedName>
        <fullName evidence="1">Uncharacterized protein</fullName>
    </submittedName>
</protein>
<proteinExistence type="predicted"/>
<reference evidence="1 2" key="1">
    <citation type="journal article" date="2013" name="Int. J. Syst. Evol. Microbiol.">
        <title>Chryseobacterium angstadtii sp. nov., isolated from a newt tank.</title>
        <authorList>
            <person name="Kirk K.E."/>
            <person name="Hoffman J.A."/>
            <person name="Smith K.A."/>
            <person name="Strahan B.L."/>
            <person name="Failor K.C."/>
            <person name="Krebs J.E."/>
            <person name="Gale A.N."/>
            <person name="Do T.D."/>
            <person name="Sontag T.C."/>
            <person name="Batties A.M."/>
            <person name="Mistiszyn K."/>
            <person name="Newman J.D."/>
        </authorList>
    </citation>
    <scope>NUCLEOTIDE SEQUENCE [LARGE SCALE GENOMIC DNA]</scope>
    <source>
        <strain evidence="1 2">KM</strain>
    </source>
</reference>
<comment type="caution">
    <text evidence="1">The sequence shown here is derived from an EMBL/GenBank/DDBJ whole genome shotgun (WGS) entry which is preliminary data.</text>
</comment>
<sequence length="204" mass="24241">MDMEKIERAKSTIWDFGNEILYNLCKEHFEHLNEEVIITKTLFIGRIYAAAIERRKIKIDQINNDNFYITKVAPAFKNSNLDSNLKILKNSSLNNIWEILTTHKELQNILKKITNLDKRSFSSKYLHFHLPDLFFIYDTRAVNSMNENYPQKIPNKYREIINSEHVDREYAKFFCKCLLLKEQLESESTETITPRILDNILIHP</sequence>
<dbReference type="PATRIC" id="fig|558151.6.peg.1326"/>